<keyword evidence="1" id="KW-0812">Transmembrane</keyword>
<keyword evidence="1" id="KW-1133">Transmembrane helix</keyword>
<organism evidence="2 3">
    <name type="scientific">Parabacteroides distasonis</name>
    <dbReference type="NCBI Taxonomy" id="823"/>
    <lineage>
        <taxon>Bacteria</taxon>
        <taxon>Pseudomonadati</taxon>
        <taxon>Bacteroidota</taxon>
        <taxon>Bacteroidia</taxon>
        <taxon>Bacteroidales</taxon>
        <taxon>Tannerellaceae</taxon>
        <taxon>Parabacteroides</taxon>
    </lineage>
</organism>
<name>A0A174IYP2_PARDI</name>
<feature type="transmembrane region" description="Helical" evidence="1">
    <location>
        <begin position="6"/>
        <end position="27"/>
    </location>
</feature>
<sequence length="33" mass="4000">MKYIFFIGLDLVLYPFLVLLYICQLIFTKPRAF</sequence>
<evidence type="ECO:0000256" key="1">
    <source>
        <dbReference type="SAM" id="Phobius"/>
    </source>
</evidence>
<accession>A0A174IYP2</accession>
<reference evidence="2 3" key="1">
    <citation type="submission" date="2015-09" db="EMBL/GenBank/DDBJ databases">
        <authorList>
            <consortium name="Pathogen Informatics"/>
        </authorList>
    </citation>
    <scope>NUCLEOTIDE SEQUENCE [LARGE SCALE GENOMIC DNA]</scope>
    <source>
        <strain evidence="2 3">2789STDY5608872</strain>
    </source>
</reference>
<dbReference type="EMBL" id="CYXP01000001">
    <property type="protein sequence ID" value="CUM68894.1"/>
    <property type="molecule type" value="Genomic_DNA"/>
</dbReference>
<evidence type="ECO:0000313" key="2">
    <source>
        <dbReference type="EMBL" id="CUM68894.1"/>
    </source>
</evidence>
<keyword evidence="1" id="KW-0472">Membrane</keyword>
<dbReference type="Proteomes" id="UP000095591">
    <property type="component" value="Unassembled WGS sequence"/>
</dbReference>
<evidence type="ECO:0000313" key="3">
    <source>
        <dbReference type="Proteomes" id="UP000095591"/>
    </source>
</evidence>
<proteinExistence type="predicted"/>
<gene>
    <name evidence="2" type="ORF">ERS852429_00012</name>
</gene>
<protein>
    <submittedName>
        <fullName evidence="2">Uncharacterized protein</fullName>
    </submittedName>
</protein>
<dbReference type="AlphaFoldDB" id="A0A174IYP2"/>